<dbReference type="AlphaFoldDB" id="A0ABD3VB11"/>
<dbReference type="Pfam" id="PF00067">
    <property type="entry name" value="p450"/>
    <property type="match status" value="1"/>
</dbReference>
<name>A0ABD3VB11_SINWO</name>
<keyword evidence="8" id="KW-0503">Monooxygenase</keyword>
<dbReference type="SUPFAM" id="SSF48264">
    <property type="entry name" value="Cytochrome P450"/>
    <property type="match status" value="1"/>
</dbReference>
<keyword evidence="7 8" id="KW-0349">Heme</keyword>
<proteinExistence type="inferred from homology"/>
<evidence type="ECO:0000313" key="10">
    <source>
        <dbReference type="EMBL" id="KAL3858774.1"/>
    </source>
</evidence>
<evidence type="ECO:0000256" key="2">
    <source>
        <dbReference type="ARBA" id="ARBA00010617"/>
    </source>
</evidence>
<evidence type="ECO:0000256" key="4">
    <source>
        <dbReference type="ARBA" id="ARBA00023002"/>
    </source>
</evidence>
<feature type="transmembrane region" description="Helical" evidence="9">
    <location>
        <begin position="71"/>
        <end position="90"/>
    </location>
</feature>
<keyword evidence="3 7" id="KW-0479">Metal-binding</keyword>
<feature type="binding site" description="axial binding residue" evidence="7">
    <location>
        <position position="444"/>
    </location>
    <ligand>
        <name>heme</name>
        <dbReference type="ChEBI" id="CHEBI:30413"/>
    </ligand>
    <ligandPart>
        <name>Fe</name>
        <dbReference type="ChEBI" id="CHEBI:18248"/>
    </ligandPart>
</feature>
<sequence>MFLDILQSVNVTSALVFFVVLLVVYYITKKTDGIPPCPTPVLPVLGNLIHLLVNNDALDYFRKLRDKYGDVFSLYMGSQFIIVINGYTTIKEALVQNGRVFSNRPKNYLTEVLTGDYGILCTSGKKWKEHRRFAMNALQELGFGRSSFEQNIMEEAKELINIIEEQNGRPFQMKGIVNTCVSNIISQIVFGKRFKHTDANFMKFLNKLDEAAKLVANTSVLVNCFPFLQYLPGDPMKFRLLQKYQREFDEWYEEILDEHKMTYKEGQPRDYIDFYIAEARRRDASGIPSTFTDTQLFTVIRDLFGGGSETSATSIIWALLHFLHFPEIQRKCFEELDRVVGRDRLPSLKDKENMPYLEATILEVLRVYPVIPLPMPHAVSQDVIFHGYYIPQGTTVIVNLDSVLRDPAIFKEPEKFRPERYLDADGRVDKPLEHIAFSLGRRFCPGESVAKMELFLFLAALIQKFEFHPVEGEQLPELKGILGITFSPAPFLIRAVKRG</sequence>
<dbReference type="PRINTS" id="PR00463">
    <property type="entry name" value="EP450I"/>
</dbReference>
<evidence type="ECO:0000256" key="7">
    <source>
        <dbReference type="PIRSR" id="PIRSR602401-1"/>
    </source>
</evidence>
<dbReference type="InterPro" id="IPR008069">
    <property type="entry name" value="Cyt_P450_E_grp-I_CYP2D-like"/>
</dbReference>
<evidence type="ECO:0000256" key="8">
    <source>
        <dbReference type="RuleBase" id="RU000461"/>
    </source>
</evidence>
<organism evidence="10 11">
    <name type="scientific">Sinanodonta woodiana</name>
    <name type="common">Chinese pond mussel</name>
    <name type="synonym">Anodonta woodiana</name>
    <dbReference type="NCBI Taxonomy" id="1069815"/>
    <lineage>
        <taxon>Eukaryota</taxon>
        <taxon>Metazoa</taxon>
        <taxon>Spiralia</taxon>
        <taxon>Lophotrochozoa</taxon>
        <taxon>Mollusca</taxon>
        <taxon>Bivalvia</taxon>
        <taxon>Autobranchia</taxon>
        <taxon>Heteroconchia</taxon>
        <taxon>Palaeoheterodonta</taxon>
        <taxon>Unionida</taxon>
        <taxon>Unionoidea</taxon>
        <taxon>Unionidae</taxon>
        <taxon>Unioninae</taxon>
        <taxon>Sinanodonta</taxon>
    </lineage>
</organism>
<evidence type="ECO:0008006" key="12">
    <source>
        <dbReference type="Google" id="ProtNLM"/>
    </source>
</evidence>
<dbReference type="Gene3D" id="1.10.630.10">
    <property type="entry name" value="Cytochrome P450"/>
    <property type="match status" value="1"/>
</dbReference>
<dbReference type="InterPro" id="IPR050182">
    <property type="entry name" value="Cytochrome_P450_fam2"/>
</dbReference>
<dbReference type="EMBL" id="JBJQND010000012">
    <property type="protein sequence ID" value="KAL3858774.1"/>
    <property type="molecule type" value="Genomic_DNA"/>
</dbReference>
<dbReference type="PRINTS" id="PR00385">
    <property type="entry name" value="P450"/>
</dbReference>
<evidence type="ECO:0000256" key="1">
    <source>
        <dbReference type="ARBA" id="ARBA00004370"/>
    </source>
</evidence>
<keyword evidence="4 8" id="KW-0560">Oxidoreductase</keyword>
<evidence type="ECO:0000256" key="5">
    <source>
        <dbReference type="ARBA" id="ARBA00023004"/>
    </source>
</evidence>
<dbReference type="FunFam" id="1.10.630.10:FF:000004">
    <property type="entry name" value="cytochrome P450 2D15 isoform X1"/>
    <property type="match status" value="1"/>
</dbReference>
<comment type="caution">
    <text evidence="10">The sequence shown here is derived from an EMBL/GenBank/DDBJ whole genome shotgun (WGS) entry which is preliminary data.</text>
</comment>
<feature type="transmembrane region" description="Helical" evidence="9">
    <location>
        <begin position="6"/>
        <end position="27"/>
    </location>
</feature>
<dbReference type="InterPro" id="IPR017972">
    <property type="entry name" value="Cyt_P450_CS"/>
</dbReference>
<dbReference type="GO" id="GO:0046872">
    <property type="term" value="F:metal ion binding"/>
    <property type="evidence" value="ECO:0007669"/>
    <property type="project" value="UniProtKB-KW"/>
</dbReference>
<accession>A0ABD3VB11</accession>
<keyword evidence="6 9" id="KW-0472">Membrane</keyword>
<evidence type="ECO:0000313" key="11">
    <source>
        <dbReference type="Proteomes" id="UP001634394"/>
    </source>
</evidence>
<dbReference type="InterPro" id="IPR002401">
    <property type="entry name" value="Cyt_P450_E_grp-I"/>
</dbReference>
<dbReference type="PANTHER" id="PTHR24300">
    <property type="entry name" value="CYTOCHROME P450 508A4-RELATED"/>
    <property type="match status" value="1"/>
</dbReference>
<comment type="subcellular location">
    <subcellularLocation>
        <location evidence="1">Membrane</location>
    </subcellularLocation>
</comment>
<dbReference type="InterPro" id="IPR001128">
    <property type="entry name" value="Cyt_P450"/>
</dbReference>
<keyword evidence="9" id="KW-0812">Transmembrane</keyword>
<dbReference type="PANTHER" id="PTHR24300:SF403">
    <property type="entry name" value="CYTOCHROME P450 306A1"/>
    <property type="match status" value="1"/>
</dbReference>
<evidence type="ECO:0000256" key="6">
    <source>
        <dbReference type="ARBA" id="ARBA00023136"/>
    </source>
</evidence>
<dbReference type="PROSITE" id="PS00086">
    <property type="entry name" value="CYTOCHROME_P450"/>
    <property type="match status" value="1"/>
</dbReference>
<evidence type="ECO:0000256" key="9">
    <source>
        <dbReference type="SAM" id="Phobius"/>
    </source>
</evidence>
<gene>
    <name evidence="10" type="ORF">ACJMK2_009027</name>
</gene>
<dbReference type="GO" id="GO:0004497">
    <property type="term" value="F:monooxygenase activity"/>
    <property type="evidence" value="ECO:0007669"/>
    <property type="project" value="UniProtKB-KW"/>
</dbReference>
<dbReference type="InterPro" id="IPR036396">
    <property type="entry name" value="Cyt_P450_sf"/>
</dbReference>
<comment type="cofactor">
    <cofactor evidence="7">
        <name>heme</name>
        <dbReference type="ChEBI" id="CHEBI:30413"/>
    </cofactor>
</comment>
<dbReference type="Proteomes" id="UP001634394">
    <property type="component" value="Unassembled WGS sequence"/>
</dbReference>
<keyword evidence="11" id="KW-1185">Reference proteome</keyword>
<reference evidence="10 11" key="1">
    <citation type="submission" date="2024-11" db="EMBL/GenBank/DDBJ databases">
        <title>Chromosome-level genome assembly of the freshwater bivalve Anodonta woodiana.</title>
        <authorList>
            <person name="Chen X."/>
        </authorList>
    </citation>
    <scope>NUCLEOTIDE SEQUENCE [LARGE SCALE GENOMIC DNA]</scope>
    <source>
        <strain evidence="10">MN2024</strain>
        <tissue evidence="10">Gills</tissue>
    </source>
</reference>
<dbReference type="PRINTS" id="PR01686">
    <property type="entry name" value="EP450ICYP2D"/>
</dbReference>
<protein>
    <recommendedName>
        <fullName evidence="12">Cytochrome P450</fullName>
    </recommendedName>
</protein>
<evidence type="ECO:0000256" key="3">
    <source>
        <dbReference type="ARBA" id="ARBA00022723"/>
    </source>
</evidence>
<keyword evidence="5 7" id="KW-0408">Iron</keyword>
<keyword evidence="9" id="KW-1133">Transmembrane helix</keyword>
<dbReference type="GO" id="GO:0016020">
    <property type="term" value="C:membrane"/>
    <property type="evidence" value="ECO:0007669"/>
    <property type="project" value="UniProtKB-SubCell"/>
</dbReference>
<comment type="similarity">
    <text evidence="2 8">Belongs to the cytochrome P450 family.</text>
</comment>